<organism evidence="1 2">
    <name type="scientific">Rubroshorea leprosula</name>
    <dbReference type="NCBI Taxonomy" id="152421"/>
    <lineage>
        <taxon>Eukaryota</taxon>
        <taxon>Viridiplantae</taxon>
        <taxon>Streptophyta</taxon>
        <taxon>Embryophyta</taxon>
        <taxon>Tracheophyta</taxon>
        <taxon>Spermatophyta</taxon>
        <taxon>Magnoliopsida</taxon>
        <taxon>eudicotyledons</taxon>
        <taxon>Gunneridae</taxon>
        <taxon>Pentapetalae</taxon>
        <taxon>rosids</taxon>
        <taxon>malvids</taxon>
        <taxon>Malvales</taxon>
        <taxon>Dipterocarpaceae</taxon>
        <taxon>Rubroshorea</taxon>
    </lineage>
</organism>
<name>A0AAV5MQB8_9ROSI</name>
<protein>
    <submittedName>
        <fullName evidence="1">Uncharacterized protein</fullName>
    </submittedName>
</protein>
<evidence type="ECO:0000313" key="2">
    <source>
        <dbReference type="Proteomes" id="UP001054252"/>
    </source>
</evidence>
<keyword evidence="2" id="KW-1185">Reference proteome</keyword>
<proteinExistence type="predicted"/>
<sequence>MTWHLSNLTRYIRTNCFSSFHYLHCLHSSLHYPIFSKIASFSNKISSNFLQPSAQVSPDPRK</sequence>
<dbReference type="AlphaFoldDB" id="A0AAV5MQB8"/>
<dbReference type="EMBL" id="BPVZ01000453">
    <property type="protein sequence ID" value="GKV51189.1"/>
    <property type="molecule type" value="Genomic_DNA"/>
</dbReference>
<comment type="caution">
    <text evidence="1">The sequence shown here is derived from an EMBL/GenBank/DDBJ whole genome shotgun (WGS) entry which is preliminary data.</text>
</comment>
<dbReference type="Proteomes" id="UP001054252">
    <property type="component" value="Unassembled WGS sequence"/>
</dbReference>
<evidence type="ECO:0000313" key="1">
    <source>
        <dbReference type="EMBL" id="GKV51189.1"/>
    </source>
</evidence>
<gene>
    <name evidence="1" type="ORF">SLEP1_g57859</name>
</gene>
<reference evidence="1 2" key="1">
    <citation type="journal article" date="2021" name="Commun. Biol.">
        <title>The genome of Shorea leprosula (Dipterocarpaceae) highlights the ecological relevance of drought in aseasonal tropical rainforests.</title>
        <authorList>
            <person name="Ng K.K.S."/>
            <person name="Kobayashi M.J."/>
            <person name="Fawcett J.A."/>
            <person name="Hatakeyama M."/>
            <person name="Paape T."/>
            <person name="Ng C.H."/>
            <person name="Ang C.C."/>
            <person name="Tnah L.H."/>
            <person name="Lee C.T."/>
            <person name="Nishiyama T."/>
            <person name="Sese J."/>
            <person name="O'Brien M.J."/>
            <person name="Copetti D."/>
            <person name="Mohd Noor M.I."/>
            <person name="Ong R.C."/>
            <person name="Putra M."/>
            <person name="Sireger I.Z."/>
            <person name="Indrioko S."/>
            <person name="Kosugi Y."/>
            <person name="Izuno A."/>
            <person name="Isagi Y."/>
            <person name="Lee S.L."/>
            <person name="Shimizu K.K."/>
        </authorList>
    </citation>
    <scope>NUCLEOTIDE SEQUENCE [LARGE SCALE GENOMIC DNA]</scope>
    <source>
        <strain evidence="1">214</strain>
    </source>
</reference>
<accession>A0AAV5MQB8</accession>